<gene>
    <name evidence="2" type="ORF">MM415A01139_0004</name>
    <name evidence="1" type="ORF">TM448A00527_0022</name>
    <name evidence="3" type="ORF">TM448B00869_0021</name>
</gene>
<dbReference type="EMBL" id="MT144666">
    <property type="protein sequence ID" value="QJH96895.1"/>
    <property type="molecule type" value="Genomic_DNA"/>
</dbReference>
<evidence type="ECO:0000313" key="2">
    <source>
        <dbReference type="EMBL" id="QJA78086.1"/>
    </source>
</evidence>
<dbReference type="AlphaFoldDB" id="A0A6H1ZFW8"/>
<protein>
    <submittedName>
        <fullName evidence="1">Putative anaerobic ribonucleoside-triphosphate reductase</fullName>
    </submittedName>
</protein>
<reference evidence="1" key="1">
    <citation type="submission" date="2020-03" db="EMBL/GenBank/DDBJ databases">
        <title>The deep terrestrial virosphere.</title>
        <authorList>
            <person name="Holmfeldt K."/>
            <person name="Nilsson E."/>
            <person name="Simone D."/>
            <person name="Lopez-Fernandez M."/>
            <person name="Wu X."/>
            <person name="de Brujin I."/>
            <person name="Lundin D."/>
            <person name="Andersson A."/>
            <person name="Bertilsson S."/>
            <person name="Dopson M."/>
        </authorList>
    </citation>
    <scope>NUCLEOTIDE SEQUENCE</scope>
    <source>
        <strain evidence="2">MM415A01139</strain>
        <strain evidence="1">TM448A00527</strain>
        <strain evidence="3">TM448B00869</strain>
    </source>
</reference>
<dbReference type="EMBL" id="MT142320">
    <property type="protein sequence ID" value="QJA78086.1"/>
    <property type="molecule type" value="Genomic_DNA"/>
</dbReference>
<dbReference type="GO" id="GO:0008998">
    <property type="term" value="F:ribonucleoside-triphosphate reductase (thioredoxin) activity"/>
    <property type="evidence" value="ECO:0007669"/>
    <property type="project" value="InterPro"/>
</dbReference>
<dbReference type="GO" id="GO:0006260">
    <property type="term" value="P:DNA replication"/>
    <property type="evidence" value="ECO:0007669"/>
    <property type="project" value="InterPro"/>
</dbReference>
<proteinExistence type="predicted"/>
<evidence type="ECO:0000313" key="3">
    <source>
        <dbReference type="EMBL" id="QJH96895.1"/>
    </source>
</evidence>
<dbReference type="EMBL" id="MT144022">
    <property type="protein sequence ID" value="QJA46816.1"/>
    <property type="molecule type" value="Genomic_DNA"/>
</dbReference>
<accession>A0A6H1ZFW8</accession>
<name>A0A6H1ZFW8_9ZZZZ</name>
<evidence type="ECO:0000313" key="1">
    <source>
        <dbReference type="EMBL" id="QJA46816.1"/>
    </source>
</evidence>
<sequence>MEDSATVKFIKGLFRESGRGCIELHGACQSCKDPVDIIIFKNAMEVEGNGGVIVGDMWDDKPQFKCSRCLERDSGMISPTKCEIFTRVVGYLRPIQGFNLGKAEEFRDRKTFKIKEEI</sequence>
<organism evidence="1">
    <name type="scientific">viral metagenome</name>
    <dbReference type="NCBI Taxonomy" id="1070528"/>
    <lineage>
        <taxon>unclassified sequences</taxon>
        <taxon>metagenomes</taxon>
        <taxon>organismal metagenomes</taxon>
    </lineage>
</organism>
<dbReference type="Pfam" id="PF13597">
    <property type="entry name" value="NRDD"/>
    <property type="match status" value="1"/>
</dbReference>
<dbReference type="InterPro" id="IPR012833">
    <property type="entry name" value="NrdD"/>
</dbReference>